<comment type="similarity">
    <text evidence="1 5 6">Belongs to the universal ribosomal protein uS8 family.</text>
</comment>
<evidence type="ECO:0000256" key="2">
    <source>
        <dbReference type="ARBA" id="ARBA00022980"/>
    </source>
</evidence>
<comment type="subunit">
    <text evidence="5">Part of the 30S ribosomal subunit. Contacts proteins S5 and S12.</text>
</comment>
<dbReference type="FunFam" id="3.30.1490.10:FF:000001">
    <property type="entry name" value="30S ribosomal protein S8"/>
    <property type="match status" value="1"/>
</dbReference>
<evidence type="ECO:0000256" key="3">
    <source>
        <dbReference type="ARBA" id="ARBA00023274"/>
    </source>
</evidence>
<evidence type="ECO:0000313" key="8">
    <source>
        <dbReference type="Proteomes" id="UP000231464"/>
    </source>
</evidence>
<keyword evidence="5" id="KW-0694">RNA-binding</keyword>
<comment type="caution">
    <text evidence="7">The sequence shown here is derived from an EMBL/GenBank/DDBJ whole genome shotgun (WGS) entry which is preliminary data.</text>
</comment>
<dbReference type="Gene3D" id="3.30.1490.10">
    <property type="match status" value="1"/>
</dbReference>
<dbReference type="InterPro" id="IPR047863">
    <property type="entry name" value="Ribosomal_uS8_CS"/>
</dbReference>
<evidence type="ECO:0000256" key="6">
    <source>
        <dbReference type="RuleBase" id="RU003660"/>
    </source>
</evidence>
<evidence type="ECO:0000256" key="5">
    <source>
        <dbReference type="HAMAP-Rule" id="MF_01302"/>
    </source>
</evidence>
<dbReference type="GO" id="GO:0005737">
    <property type="term" value="C:cytoplasm"/>
    <property type="evidence" value="ECO:0007669"/>
    <property type="project" value="UniProtKB-ARBA"/>
</dbReference>
<dbReference type="NCBIfam" id="NF001109">
    <property type="entry name" value="PRK00136.1"/>
    <property type="match status" value="1"/>
</dbReference>
<dbReference type="HAMAP" id="MF_01302_B">
    <property type="entry name" value="Ribosomal_uS8_B"/>
    <property type="match status" value="1"/>
</dbReference>
<dbReference type="InterPro" id="IPR035987">
    <property type="entry name" value="Ribosomal_uS8_sf"/>
</dbReference>
<dbReference type="PANTHER" id="PTHR11758">
    <property type="entry name" value="40S RIBOSOMAL PROTEIN S15A"/>
    <property type="match status" value="1"/>
</dbReference>
<evidence type="ECO:0000256" key="1">
    <source>
        <dbReference type="ARBA" id="ARBA00006471"/>
    </source>
</evidence>
<name>A0A2M6W9S5_9BACT</name>
<dbReference type="InterPro" id="IPR000630">
    <property type="entry name" value="Ribosomal_uS8"/>
</dbReference>
<evidence type="ECO:0000256" key="4">
    <source>
        <dbReference type="ARBA" id="ARBA00035258"/>
    </source>
</evidence>
<dbReference type="GO" id="GO:0005840">
    <property type="term" value="C:ribosome"/>
    <property type="evidence" value="ECO:0007669"/>
    <property type="project" value="UniProtKB-KW"/>
</dbReference>
<dbReference type="GO" id="GO:1990904">
    <property type="term" value="C:ribonucleoprotein complex"/>
    <property type="evidence" value="ECO:0007669"/>
    <property type="project" value="UniProtKB-KW"/>
</dbReference>
<keyword evidence="3 5" id="KW-0687">Ribonucleoprotein</keyword>
<keyword evidence="5" id="KW-0699">rRNA-binding</keyword>
<dbReference type="Pfam" id="PF00410">
    <property type="entry name" value="Ribosomal_S8"/>
    <property type="match status" value="1"/>
</dbReference>
<organism evidence="7 8">
    <name type="scientific">Candidatus Kuenenbacteria bacterium CG10_big_fil_rev_8_21_14_0_10_36_11</name>
    <dbReference type="NCBI Taxonomy" id="1974618"/>
    <lineage>
        <taxon>Bacteria</taxon>
        <taxon>Candidatus Kueneniibacteriota</taxon>
    </lineage>
</organism>
<reference evidence="8" key="1">
    <citation type="submission" date="2017-09" db="EMBL/GenBank/DDBJ databases">
        <title>Depth-based differentiation of microbial function through sediment-hosted aquifers and enrichment of novel symbionts in the deep terrestrial subsurface.</title>
        <authorList>
            <person name="Probst A.J."/>
            <person name="Ladd B."/>
            <person name="Jarett J.K."/>
            <person name="Geller-Mcgrath D.E."/>
            <person name="Sieber C.M.K."/>
            <person name="Emerson J.B."/>
            <person name="Anantharaman K."/>
            <person name="Thomas B.C."/>
            <person name="Malmstrom R."/>
            <person name="Stieglmeier M."/>
            <person name="Klingl A."/>
            <person name="Woyke T."/>
            <person name="Ryan C.M."/>
            <person name="Banfield J.F."/>
        </authorList>
    </citation>
    <scope>NUCLEOTIDE SEQUENCE [LARGE SCALE GENOMIC DNA]</scope>
</reference>
<dbReference type="GO" id="GO:0003735">
    <property type="term" value="F:structural constituent of ribosome"/>
    <property type="evidence" value="ECO:0007669"/>
    <property type="project" value="InterPro"/>
</dbReference>
<dbReference type="Gene3D" id="3.30.1370.30">
    <property type="match status" value="1"/>
</dbReference>
<comment type="function">
    <text evidence="5">One of the primary rRNA binding proteins, it binds directly to 16S rRNA central domain where it helps coordinate assembly of the platform of the 30S subunit.</text>
</comment>
<proteinExistence type="inferred from homology"/>
<sequence>MHTDPIADMLTRIRNAQLVKKTEVVLPYSNFKFNLATILSLNQWVGKIEILEPETGGKKNPETSKFKQIKMELLYENKAPKITAINRISKPGRRVYATHDNLPVVRNNFGLAILSTPKGILTNKEAKKNGVGGEVICEIY</sequence>
<dbReference type="SUPFAM" id="SSF56047">
    <property type="entry name" value="Ribosomal protein S8"/>
    <property type="match status" value="1"/>
</dbReference>
<dbReference type="AlphaFoldDB" id="A0A2M6W9S5"/>
<dbReference type="Proteomes" id="UP000231464">
    <property type="component" value="Unassembled WGS sequence"/>
</dbReference>
<accession>A0A2M6W9S5</accession>
<keyword evidence="2 5" id="KW-0689">Ribosomal protein</keyword>
<dbReference type="EMBL" id="PFBP01000055">
    <property type="protein sequence ID" value="PIT89546.1"/>
    <property type="molecule type" value="Genomic_DNA"/>
</dbReference>
<dbReference type="GO" id="GO:0006412">
    <property type="term" value="P:translation"/>
    <property type="evidence" value="ECO:0007669"/>
    <property type="project" value="UniProtKB-UniRule"/>
</dbReference>
<dbReference type="GO" id="GO:0019843">
    <property type="term" value="F:rRNA binding"/>
    <property type="evidence" value="ECO:0007669"/>
    <property type="project" value="UniProtKB-UniRule"/>
</dbReference>
<gene>
    <name evidence="5" type="primary">rpsH</name>
    <name evidence="7" type="ORF">COU23_03350</name>
</gene>
<protein>
    <recommendedName>
        <fullName evidence="4 5">Small ribosomal subunit protein uS8</fullName>
    </recommendedName>
</protein>
<dbReference type="PROSITE" id="PS00053">
    <property type="entry name" value="RIBOSOMAL_S8"/>
    <property type="match status" value="1"/>
</dbReference>
<evidence type="ECO:0000313" key="7">
    <source>
        <dbReference type="EMBL" id="PIT89546.1"/>
    </source>
</evidence>